<evidence type="ECO:0000313" key="1">
    <source>
        <dbReference type="EMBL" id="KAJ8125900.1"/>
    </source>
</evidence>
<proteinExistence type="predicted"/>
<keyword evidence="2" id="KW-1185">Reference proteome</keyword>
<sequence length="283" mass="30898">MTPPTKRKVLITGCSDGGTGSALALAFHKAGYHVYGTARDPAKMAQLKSIEGIETLTLDTTSEESIAECVKQVPSLDMLVNNAGRTFLMPVADVNISEAKKIFDVNVWSHIAVTQAFLPLIRESKGVIVNQTSVNASTTFPFQSIYGSSKAALSMLTDSMRLELEPFGIKVVELRTGVVKTNLIKTMQTSTSTTLPDDSIYGPAKERLEKSLRQEQFVDGGMPNQQWAEAIVRDLSKKNPSTVIWRGEGAFLCWVMSLLPSFLTDGLVKKLTGLDEVAQILRK</sequence>
<reference evidence="1" key="1">
    <citation type="submission" date="2022-12" db="EMBL/GenBank/DDBJ databases">
        <title>Genome Sequence of Lasiodiplodia mahajangana.</title>
        <authorList>
            <person name="Buettner E."/>
        </authorList>
    </citation>
    <scope>NUCLEOTIDE SEQUENCE</scope>
    <source>
        <strain evidence="1">VT137</strain>
    </source>
</reference>
<gene>
    <name evidence="1" type="ORF">O1611_g7736</name>
</gene>
<name>A0ACC2JEJ3_9PEZI</name>
<comment type="caution">
    <text evidence="1">The sequence shown here is derived from an EMBL/GenBank/DDBJ whole genome shotgun (WGS) entry which is preliminary data.</text>
</comment>
<accession>A0ACC2JEJ3</accession>
<dbReference type="EMBL" id="JAPUUL010002125">
    <property type="protein sequence ID" value="KAJ8125900.1"/>
    <property type="molecule type" value="Genomic_DNA"/>
</dbReference>
<evidence type="ECO:0000313" key="2">
    <source>
        <dbReference type="Proteomes" id="UP001153332"/>
    </source>
</evidence>
<organism evidence="1 2">
    <name type="scientific">Lasiodiplodia mahajangana</name>
    <dbReference type="NCBI Taxonomy" id="1108764"/>
    <lineage>
        <taxon>Eukaryota</taxon>
        <taxon>Fungi</taxon>
        <taxon>Dikarya</taxon>
        <taxon>Ascomycota</taxon>
        <taxon>Pezizomycotina</taxon>
        <taxon>Dothideomycetes</taxon>
        <taxon>Dothideomycetes incertae sedis</taxon>
        <taxon>Botryosphaeriales</taxon>
        <taxon>Botryosphaeriaceae</taxon>
        <taxon>Lasiodiplodia</taxon>
    </lineage>
</organism>
<protein>
    <submittedName>
        <fullName evidence="1">Uncharacterized protein</fullName>
    </submittedName>
</protein>
<dbReference type="Proteomes" id="UP001153332">
    <property type="component" value="Unassembled WGS sequence"/>
</dbReference>